<feature type="region of interest" description="Disordered" evidence="1">
    <location>
        <begin position="40"/>
        <end position="62"/>
    </location>
</feature>
<dbReference type="EMBL" id="SRMQ01000001">
    <property type="protein sequence ID" value="TGJ78050.1"/>
    <property type="molecule type" value="Genomic_DNA"/>
</dbReference>
<dbReference type="OrthoDB" id="9799038at2"/>
<proteinExistence type="predicted"/>
<gene>
    <name evidence="3" type="ORF">CAGA_04620</name>
</gene>
<dbReference type="Pfam" id="PF12728">
    <property type="entry name" value="HTH_17"/>
    <property type="match status" value="1"/>
</dbReference>
<feature type="compositionally biased region" description="Basic and acidic residues" evidence="1">
    <location>
        <begin position="44"/>
        <end position="62"/>
    </location>
</feature>
<evidence type="ECO:0000313" key="3">
    <source>
        <dbReference type="EMBL" id="TGJ78050.1"/>
    </source>
</evidence>
<reference evidence="3 4" key="1">
    <citation type="submission" date="2019-04" db="EMBL/GenBank/DDBJ databases">
        <authorList>
            <person name="Poehlein A."/>
            <person name="Bengelsdorf F.R."/>
            <person name="Duerre P."/>
            <person name="Daniel R."/>
        </authorList>
    </citation>
    <scope>NUCLEOTIDE SEQUENCE [LARGE SCALE GENOMIC DNA]</scope>
    <source>
        <strain evidence="3 4">BS-1</strain>
    </source>
</reference>
<evidence type="ECO:0000313" key="4">
    <source>
        <dbReference type="Proteomes" id="UP000297714"/>
    </source>
</evidence>
<organism evidence="3 4">
    <name type="scientific">Caproiciproducens galactitolivorans</name>
    <dbReference type="NCBI Taxonomy" id="642589"/>
    <lineage>
        <taxon>Bacteria</taxon>
        <taxon>Bacillati</taxon>
        <taxon>Bacillota</taxon>
        <taxon>Clostridia</taxon>
        <taxon>Eubacteriales</taxon>
        <taxon>Acutalibacteraceae</taxon>
        <taxon>Caproiciproducens</taxon>
    </lineage>
</organism>
<dbReference type="RefSeq" id="WP_135657273.1">
    <property type="nucleotide sequence ID" value="NZ_SRMQ01000001.1"/>
</dbReference>
<dbReference type="InterPro" id="IPR041657">
    <property type="entry name" value="HTH_17"/>
</dbReference>
<sequence>MEFLTTKQAAQLWGISPRRVAILCAQGRIPGTVKAGKTWLLPPDAKKPADPRTASHETEVAR</sequence>
<keyword evidence="4" id="KW-1185">Reference proteome</keyword>
<comment type="caution">
    <text evidence="3">The sequence shown here is derived from an EMBL/GenBank/DDBJ whole genome shotgun (WGS) entry which is preliminary data.</text>
</comment>
<evidence type="ECO:0000256" key="1">
    <source>
        <dbReference type="SAM" id="MobiDB-lite"/>
    </source>
</evidence>
<feature type="domain" description="Helix-turn-helix" evidence="2">
    <location>
        <begin position="3"/>
        <end position="44"/>
    </location>
</feature>
<evidence type="ECO:0000259" key="2">
    <source>
        <dbReference type="Pfam" id="PF12728"/>
    </source>
</evidence>
<protein>
    <submittedName>
        <fullName evidence="3">Helix-turn-helix domain protein</fullName>
    </submittedName>
</protein>
<accession>A0A4Z0YGK7</accession>
<name>A0A4Z0YGK7_9FIRM</name>
<dbReference type="Proteomes" id="UP000297714">
    <property type="component" value="Unassembled WGS sequence"/>
</dbReference>
<dbReference type="AlphaFoldDB" id="A0A4Z0YGK7"/>